<feature type="region of interest" description="Disordered" evidence="1">
    <location>
        <begin position="165"/>
        <end position="231"/>
    </location>
</feature>
<dbReference type="OrthoDB" id="5592486at2759"/>
<feature type="region of interest" description="Disordered" evidence="1">
    <location>
        <begin position="634"/>
        <end position="673"/>
    </location>
</feature>
<dbReference type="STRING" id="1423351.A0A074RZA8"/>
<feature type="compositionally biased region" description="Low complexity" evidence="1">
    <location>
        <begin position="128"/>
        <end position="146"/>
    </location>
</feature>
<dbReference type="InterPro" id="IPR029058">
    <property type="entry name" value="AB_hydrolase_fold"/>
</dbReference>
<evidence type="ECO:0000313" key="3">
    <source>
        <dbReference type="Proteomes" id="UP000027456"/>
    </source>
</evidence>
<evidence type="ECO:0000313" key="2">
    <source>
        <dbReference type="EMBL" id="KEP50003.1"/>
    </source>
</evidence>
<dbReference type="EMBL" id="AZST01000298">
    <property type="protein sequence ID" value="KEP50003.1"/>
    <property type="molecule type" value="Genomic_DNA"/>
</dbReference>
<feature type="region of interest" description="Disordered" evidence="1">
    <location>
        <begin position="126"/>
        <end position="147"/>
    </location>
</feature>
<dbReference type="Gene3D" id="3.40.50.1820">
    <property type="entry name" value="alpha/beta hydrolase"/>
    <property type="match status" value="1"/>
</dbReference>
<dbReference type="SUPFAM" id="SSF53474">
    <property type="entry name" value="alpha/beta-Hydrolases"/>
    <property type="match status" value="1"/>
</dbReference>
<proteinExistence type="predicted"/>
<feature type="compositionally biased region" description="Polar residues" evidence="1">
    <location>
        <begin position="73"/>
        <end position="98"/>
    </location>
</feature>
<feature type="compositionally biased region" description="Polar residues" evidence="1">
    <location>
        <begin position="191"/>
        <end position="231"/>
    </location>
</feature>
<dbReference type="AlphaFoldDB" id="A0A074RZA8"/>
<reference evidence="2 3" key="1">
    <citation type="submission" date="2013-12" db="EMBL/GenBank/DDBJ databases">
        <authorList>
            <person name="Cubeta M."/>
            <person name="Pakala S."/>
            <person name="Fedorova N."/>
            <person name="Thomas E."/>
            <person name="Dean R."/>
            <person name="Jabaji S."/>
            <person name="Neate S."/>
            <person name="Toda T."/>
            <person name="Tavantzis S."/>
            <person name="Vilgalys R."/>
            <person name="Bharathan N."/>
            <person name="Pakala S."/>
            <person name="Losada L.S."/>
            <person name="Zafar N."/>
            <person name="Nierman W."/>
        </authorList>
    </citation>
    <scope>NUCLEOTIDE SEQUENCE [LARGE SCALE GENOMIC DNA]</scope>
    <source>
        <strain evidence="2 3">123E</strain>
    </source>
</reference>
<protein>
    <submittedName>
        <fullName evidence="2">Triacylglycerol lipase</fullName>
    </submittedName>
</protein>
<evidence type="ECO:0000256" key="1">
    <source>
        <dbReference type="SAM" id="MobiDB-lite"/>
    </source>
</evidence>
<dbReference type="Proteomes" id="UP000027456">
    <property type="component" value="Unassembled WGS sequence"/>
</dbReference>
<keyword evidence="3" id="KW-1185">Reference proteome</keyword>
<accession>A0A074RZA8</accession>
<sequence length="673" mass="72966">MNNSVPKPPKSNEPAPRTSLSERLGSLLPESNIDGLPDNSDQRDNSGIGKNARGTKLGISTTGLEQLPPARVTTPSASSPGHSTEFTSATRSKLSSNEVARETGRVQVTYAPSAIESLQDALSEDLTSSVHQRSPSSASSAGMPPSFLSLKTPRFLDGLTRSTMPTASLSVPPKAYLHTPIPSPFRDTARATAQTEALLNPPVASSQSAITSRRSESPLKTPTFMSPTRSSIDTLRGTLQRSDSMHTSASQNRSLSSWWFGDNKQNVDKLLDESDRAETAEEERDGFRSKYLTPHNPIVFCHGLFGFDTITLGPSFAPLSIPHWRGISEVLAAAGADVLVTRVPATSAVPARAAVLRKRISEVYPGRDIHLIGHSMGGLDCRYLVHELMKEAEGGGRRESADEVEGSTPVQQGGEYRREGGPERAVDEEDKLALAAELKRKGLPPFRVLSLTTIATPHRGSAFADYFLSTLGRRNIPGFVSLMEKLPIGGGDGKAFESLTLDSMRQFNEETPDDPNVHYFSWGSKFEPGVLDALGFGFSHKIIMQKEGPNDGLVSVKSARWGTYLGTLDGVNHLELVGWVNEARNTITEWMGGEANFRPATFYLGVANHLAETIEGQERRTNDVLDPGAQLVKEPESIQGMAPEKSLPKKRSASFQPTKKKISIDSRGRTIED</sequence>
<feature type="region of interest" description="Disordered" evidence="1">
    <location>
        <begin position="1"/>
        <end position="100"/>
    </location>
</feature>
<feature type="compositionally biased region" description="Basic and acidic residues" evidence="1">
    <location>
        <begin position="415"/>
        <end position="425"/>
    </location>
</feature>
<dbReference type="HOGENOM" id="CLU_015737_2_1_1"/>
<organism evidence="2 3">
    <name type="scientific">Rhizoctonia solani 123E</name>
    <dbReference type="NCBI Taxonomy" id="1423351"/>
    <lineage>
        <taxon>Eukaryota</taxon>
        <taxon>Fungi</taxon>
        <taxon>Dikarya</taxon>
        <taxon>Basidiomycota</taxon>
        <taxon>Agaricomycotina</taxon>
        <taxon>Agaricomycetes</taxon>
        <taxon>Cantharellales</taxon>
        <taxon>Ceratobasidiaceae</taxon>
        <taxon>Rhizoctonia</taxon>
    </lineage>
</organism>
<comment type="caution">
    <text evidence="2">The sequence shown here is derived from an EMBL/GenBank/DDBJ whole genome shotgun (WGS) entry which is preliminary data.</text>
</comment>
<feature type="compositionally biased region" description="Basic and acidic residues" evidence="1">
    <location>
        <begin position="662"/>
        <end position="673"/>
    </location>
</feature>
<name>A0A074RZA8_9AGAM</name>
<gene>
    <name evidence="2" type="ORF">V565_088640</name>
</gene>
<feature type="region of interest" description="Disordered" evidence="1">
    <location>
        <begin position="394"/>
        <end position="428"/>
    </location>
</feature>
<feature type="compositionally biased region" description="Pro residues" evidence="1">
    <location>
        <begin position="1"/>
        <end position="11"/>
    </location>
</feature>